<protein>
    <submittedName>
        <fullName evidence="2">Helix-turn-helix transcriptional regulator</fullName>
    </submittedName>
</protein>
<dbReference type="InterPro" id="IPR000792">
    <property type="entry name" value="Tscrpt_reg_LuxR_C"/>
</dbReference>
<dbReference type="SMART" id="SM00421">
    <property type="entry name" value="HTH_LUXR"/>
    <property type="match status" value="1"/>
</dbReference>
<name>A0ABV7HJJ4_9GAMM</name>
<reference evidence="3" key="1">
    <citation type="journal article" date="2019" name="Int. J. Syst. Evol. Microbiol.">
        <title>The Global Catalogue of Microorganisms (GCM) 10K type strain sequencing project: providing services to taxonomists for standard genome sequencing and annotation.</title>
        <authorList>
            <consortium name="The Broad Institute Genomics Platform"/>
            <consortium name="The Broad Institute Genome Sequencing Center for Infectious Disease"/>
            <person name="Wu L."/>
            <person name="Ma J."/>
        </authorList>
    </citation>
    <scope>NUCLEOTIDE SEQUENCE [LARGE SCALE GENOMIC DNA]</scope>
    <source>
        <strain evidence="3">KCTC 52438</strain>
    </source>
</reference>
<dbReference type="EMBL" id="JBHRSZ010000007">
    <property type="protein sequence ID" value="MFC3152919.1"/>
    <property type="molecule type" value="Genomic_DNA"/>
</dbReference>
<dbReference type="Gene3D" id="1.10.10.10">
    <property type="entry name" value="Winged helix-like DNA-binding domain superfamily/Winged helix DNA-binding domain"/>
    <property type="match status" value="1"/>
</dbReference>
<gene>
    <name evidence="2" type="ORF">ACFOEK_17905</name>
</gene>
<dbReference type="SUPFAM" id="SSF46894">
    <property type="entry name" value="C-terminal effector domain of the bipartite response regulators"/>
    <property type="match status" value="1"/>
</dbReference>
<dbReference type="InterPro" id="IPR016032">
    <property type="entry name" value="Sig_transdc_resp-reg_C-effctor"/>
</dbReference>
<feature type="domain" description="HTH luxR-type" evidence="1">
    <location>
        <begin position="315"/>
        <end position="372"/>
    </location>
</feature>
<keyword evidence="3" id="KW-1185">Reference proteome</keyword>
<dbReference type="RefSeq" id="WP_386722841.1">
    <property type="nucleotide sequence ID" value="NZ_JBHRSZ010000007.1"/>
</dbReference>
<organism evidence="2 3">
    <name type="scientific">Litoribrevibacter euphylliae</name>
    <dbReference type="NCBI Taxonomy" id="1834034"/>
    <lineage>
        <taxon>Bacteria</taxon>
        <taxon>Pseudomonadati</taxon>
        <taxon>Pseudomonadota</taxon>
        <taxon>Gammaproteobacteria</taxon>
        <taxon>Oceanospirillales</taxon>
        <taxon>Oceanospirillaceae</taxon>
        <taxon>Litoribrevibacter</taxon>
    </lineage>
</organism>
<dbReference type="InterPro" id="IPR036388">
    <property type="entry name" value="WH-like_DNA-bd_sf"/>
</dbReference>
<comment type="caution">
    <text evidence="2">The sequence shown here is derived from an EMBL/GenBank/DDBJ whole genome shotgun (WGS) entry which is preliminary data.</text>
</comment>
<accession>A0ABV7HJJ4</accession>
<dbReference type="Proteomes" id="UP001595476">
    <property type="component" value="Unassembled WGS sequence"/>
</dbReference>
<evidence type="ECO:0000313" key="3">
    <source>
        <dbReference type="Proteomes" id="UP001595476"/>
    </source>
</evidence>
<sequence length="379" mass="43610">MDIEQSDIIQMIYGTIESPDTWQAVLDKISRRTHSTHAFMAARSDIDEQPIGFYEQGFEDGHFERYQEHFYQVDVWTQGLGNNRYNQFHASHDVCDDKGFLNTEIYNDFAKPVDIRHSIGCLLAPPSENIITELAFMRGTKQEHYDQSTIETVNTFLPHIQQSLSLAQKLQGTQQEKIKVHQVFNGLNEALIVCRDLDHIEFYNSAAEQLLTTTKLFKPNRKNQLRFQNPAFQKKYTQAAHACLNSLHGIQQTVTPSFQQQFYCSDQATRYRVQLKPWLHKRMTPWGETAMPGVVISVEACALSRYIAAEEIRELYTLTRSEADICSRLLNGMTIDAIADVRNSELSTVRQQVKSCLAKTHSNSQQDMINKILRQLLVE</sequence>
<evidence type="ECO:0000313" key="2">
    <source>
        <dbReference type="EMBL" id="MFC3152919.1"/>
    </source>
</evidence>
<proteinExistence type="predicted"/>
<evidence type="ECO:0000259" key="1">
    <source>
        <dbReference type="SMART" id="SM00421"/>
    </source>
</evidence>